<accession>D4DRU9</accession>
<organism evidence="2 3">
    <name type="scientific">Neisseria elongata subsp. glycolytica ATCC 29315</name>
    <dbReference type="NCBI Taxonomy" id="546263"/>
    <lineage>
        <taxon>Bacteria</taxon>
        <taxon>Pseudomonadati</taxon>
        <taxon>Pseudomonadota</taxon>
        <taxon>Betaproteobacteria</taxon>
        <taxon>Neisseriales</taxon>
        <taxon>Neisseriaceae</taxon>
        <taxon>Neisseria</taxon>
    </lineage>
</organism>
<dbReference type="AlphaFoldDB" id="D4DRU9"/>
<keyword evidence="1" id="KW-1133">Transmembrane helix</keyword>
<evidence type="ECO:0000313" key="3">
    <source>
        <dbReference type="Proteomes" id="UP000005536"/>
    </source>
</evidence>
<feature type="transmembrane region" description="Helical" evidence="1">
    <location>
        <begin position="20"/>
        <end position="39"/>
    </location>
</feature>
<reference evidence="2 3" key="1">
    <citation type="submission" date="2010-02" db="EMBL/GenBank/DDBJ databases">
        <authorList>
            <person name="Weinstock G."/>
            <person name="Sodergren E."/>
            <person name="Clifton S."/>
            <person name="Fulton L."/>
            <person name="Fulton B."/>
            <person name="Courtney L."/>
            <person name="Fronick C."/>
            <person name="Harrison M."/>
            <person name="Strong C."/>
            <person name="Farmer C."/>
            <person name="Delahaunty K."/>
            <person name="Markovic C."/>
            <person name="Hall O."/>
            <person name="Minx P."/>
            <person name="Tomlinson C."/>
            <person name="Mitreva M."/>
            <person name="Nelson J."/>
            <person name="Hou S."/>
            <person name="Wollam A."/>
            <person name="Pepin K.H."/>
            <person name="Johnson M."/>
            <person name="Bhonagiri V."/>
            <person name="Zhang X."/>
            <person name="Suruliraj S."/>
            <person name="Warren W."/>
            <person name="Chinwalla A."/>
            <person name="Mardis E.R."/>
            <person name="Wilson R.K."/>
        </authorList>
    </citation>
    <scope>NUCLEOTIDE SEQUENCE [LARGE SCALE GENOMIC DNA]</scope>
    <source>
        <strain evidence="2 3">ATCC 29315</strain>
    </source>
</reference>
<keyword evidence="1" id="KW-0812">Transmembrane</keyword>
<proteinExistence type="predicted"/>
<sequence>MNPSPTTRIINIFINYQSFLPLLKIIFIMAGTLNIMSILSENFKY</sequence>
<gene>
    <name evidence="2" type="ORF">NEIELOOT_01792</name>
</gene>
<dbReference type="Proteomes" id="UP000005536">
    <property type="component" value="Unassembled WGS sequence"/>
</dbReference>
<evidence type="ECO:0000313" key="2">
    <source>
        <dbReference type="EMBL" id="EFE49436.1"/>
    </source>
</evidence>
<dbReference type="EMBL" id="ADBF01000107">
    <property type="protein sequence ID" value="EFE49436.1"/>
    <property type="molecule type" value="Genomic_DNA"/>
</dbReference>
<feature type="non-terminal residue" evidence="2">
    <location>
        <position position="45"/>
    </location>
</feature>
<comment type="caution">
    <text evidence="2">The sequence shown here is derived from an EMBL/GenBank/DDBJ whole genome shotgun (WGS) entry which is preliminary data.</text>
</comment>
<evidence type="ECO:0000256" key="1">
    <source>
        <dbReference type="SAM" id="Phobius"/>
    </source>
</evidence>
<name>D4DRU9_NEIEG</name>
<protein>
    <submittedName>
        <fullName evidence="2">Uncharacterized protein</fullName>
    </submittedName>
</protein>
<keyword evidence="1" id="KW-0472">Membrane</keyword>